<sequence length="238" mass="24562">MHPWILGVGLTLAGLAGSAGAAQPAATPGPCPAAQAPVRERFTAADCTDCWAAPDAADTTGAADAAGKAGPPGRTGRTRPATWTLDWLLPRGDDAPMSAAALPAGTERQQRAAAALAQPSGAWPRGARLQVESGPAWQGYFGLRLSLRTPRGLPPGATAWLALVEKLPAGSEGSAAPRWLVRNVAGPLPLDTLQPGRAFSHLTALRWPDGAQPERLRARGWIESADGRVLAMGADRCP</sequence>
<proteinExistence type="predicted"/>
<accession>A0ABU9CE72</accession>
<comment type="caution">
    <text evidence="3">The sequence shown here is derived from an EMBL/GenBank/DDBJ whole genome shotgun (WGS) entry which is preliminary data.</text>
</comment>
<keyword evidence="4" id="KW-1185">Reference proteome</keyword>
<feature type="compositionally biased region" description="Low complexity" evidence="1">
    <location>
        <begin position="61"/>
        <end position="72"/>
    </location>
</feature>
<evidence type="ECO:0000256" key="1">
    <source>
        <dbReference type="SAM" id="MobiDB-lite"/>
    </source>
</evidence>
<evidence type="ECO:0000256" key="2">
    <source>
        <dbReference type="SAM" id="SignalP"/>
    </source>
</evidence>
<feature type="chain" id="PRO_5045806168" evidence="2">
    <location>
        <begin position="22"/>
        <end position="238"/>
    </location>
</feature>
<feature type="region of interest" description="Disordered" evidence="1">
    <location>
        <begin position="61"/>
        <end position="80"/>
    </location>
</feature>
<organism evidence="3 4">
    <name type="scientific">Pseudaquabacterium inlustre</name>
    <dbReference type="NCBI Taxonomy" id="2984192"/>
    <lineage>
        <taxon>Bacteria</taxon>
        <taxon>Pseudomonadati</taxon>
        <taxon>Pseudomonadota</taxon>
        <taxon>Betaproteobacteria</taxon>
        <taxon>Burkholderiales</taxon>
        <taxon>Sphaerotilaceae</taxon>
        <taxon>Pseudaquabacterium</taxon>
    </lineage>
</organism>
<feature type="signal peptide" evidence="2">
    <location>
        <begin position="1"/>
        <end position="21"/>
    </location>
</feature>
<protein>
    <submittedName>
        <fullName evidence="3">Uncharacterized protein</fullName>
    </submittedName>
</protein>
<dbReference type="EMBL" id="JBBUTH010000001">
    <property type="protein sequence ID" value="MEK8048872.1"/>
    <property type="molecule type" value="Genomic_DNA"/>
</dbReference>
<reference evidence="3 4" key="1">
    <citation type="submission" date="2024-04" db="EMBL/GenBank/DDBJ databases">
        <title>Novel species of the genus Ideonella isolated from streams.</title>
        <authorList>
            <person name="Lu H."/>
        </authorList>
    </citation>
    <scope>NUCLEOTIDE SEQUENCE [LARGE SCALE GENOMIC DNA]</scope>
    <source>
        <strain evidence="3 4">DXS22W</strain>
    </source>
</reference>
<evidence type="ECO:0000313" key="3">
    <source>
        <dbReference type="EMBL" id="MEK8048872.1"/>
    </source>
</evidence>
<dbReference type="RefSeq" id="WP_341408545.1">
    <property type="nucleotide sequence ID" value="NZ_JBBUTH010000001.1"/>
</dbReference>
<name>A0ABU9CE72_9BURK</name>
<gene>
    <name evidence="3" type="ORF">AACH10_01320</name>
</gene>
<dbReference type="Proteomes" id="UP001365405">
    <property type="component" value="Unassembled WGS sequence"/>
</dbReference>
<keyword evidence="2" id="KW-0732">Signal</keyword>
<evidence type="ECO:0000313" key="4">
    <source>
        <dbReference type="Proteomes" id="UP001365405"/>
    </source>
</evidence>